<dbReference type="HAMAP" id="MF_00023">
    <property type="entry name" value="SmpB"/>
    <property type="match status" value="1"/>
</dbReference>
<organism evidence="3 4">
    <name type="scientific">Candidatus Wolfebacteria bacterium RBG_13_41_7</name>
    <dbReference type="NCBI Taxonomy" id="1802554"/>
    <lineage>
        <taxon>Bacteria</taxon>
        <taxon>Candidatus Wolfeibacteriota</taxon>
    </lineage>
</organism>
<dbReference type="CDD" id="cd09294">
    <property type="entry name" value="SmpB"/>
    <property type="match status" value="1"/>
</dbReference>
<evidence type="ECO:0000256" key="2">
    <source>
        <dbReference type="ARBA" id="ARBA00022884"/>
    </source>
</evidence>
<comment type="caution">
    <text evidence="3">The sequence shown here is derived from an EMBL/GenBank/DDBJ whole genome shotgun (WGS) entry which is preliminary data.</text>
</comment>
<protein>
    <submittedName>
        <fullName evidence="3">SsrA-binding protein</fullName>
    </submittedName>
</protein>
<dbReference type="NCBIfam" id="NF003843">
    <property type="entry name" value="PRK05422.1"/>
    <property type="match status" value="1"/>
</dbReference>
<dbReference type="InterPro" id="IPR020081">
    <property type="entry name" value="SsrA-bd_prot_CS"/>
</dbReference>
<dbReference type="AlphaFoldDB" id="A0A1F8DNP8"/>
<dbReference type="PANTHER" id="PTHR30308:SF2">
    <property type="entry name" value="SSRA-BINDING PROTEIN"/>
    <property type="match status" value="1"/>
</dbReference>
<evidence type="ECO:0000256" key="1">
    <source>
        <dbReference type="ARBA" id="ARBA00022490"/>
    </source>
</evidence>
<dbReference type="Gene3D" id="2.40.280.10">
    <property type="match status" value="1"/>
</dbReference>
<dbReference type="GO" id="GO:0070930">
    <property type="term" value="P:trans-translation-dependent protein tagging"/>
    <property type="evidence" value="ECO:0007669"/>
    <property type="project" value="TreeGrafter"/>
</dbReference>
<dbReference type="Pfam" id="PF01668">
    <property type="entry name" value="SmpB"/>
    <property type="match status" value="1"/>
</dbReference>
<evidence type="ECO:0000313" key="3">
    <source>
        <dbReference type="EMBL" id="OGM90241.1"/>
    </source>
</evidence>
<proteinExistence type="inferred from homology"/>
<reference evidence="3 4" key="1">
    <citation type="journal article" date="2016" name="Nat. Commun.">
        <title>Thousands of microbial genomes shed light on interconnected biogeochemical processes in an aquifer system.</title>
        <authorList>
            <person name="Anantharaman K."/>
            <person name="Brown C.T."/>
            <person name="Hug L.A."/>
            <person name="Sharon I."/>
            <person name="Castelle C.J."/>
            <person name="Probst A.J."/>
            <person name="Thomas B.C."/>
            <person name="Singh A."/>
            <person name="Wilkins M.J."/>
            <person name="Karaoz U."/>
            <person name="Brodie E.L."/>
            <person name="Williams K.H."/>
            <person name="Hubbard S.S."/>
            <person name="Banfield J.F."/>
        </authorList>
    </citation>
    <scope>NUCLEOTIDE SEQUENCE [LARGE SCALE GENOMIC DNA]</scope>
</reference>
<accession>A0A1F8DNP8</accession>
<keyword evidence="1" id="KW-0963">Cytoplasm</keyword>
<dbReference type="NCBIfam" id="TIGR00086">
    <property type="entry name" value="smpB"/>
    <property type="match status" value="1"/>
</dbReference>
<keyword evidence="2" id="KW-0694">RNA-binding</keyword>
<dbReference type="InterPro" id="IPR023620">
    <property type="entry name" value="SmpB"/>
</dbReference>
<dbReference type="Proteomes" id="UP000182002">
    <property type="component" value="Unassembled WGS sequence"/>
</dbReference>
<dbReference type="EMBL" id="MGIO01000004">
    <property type="protein sequence ID" value="OGM90241.1"/>
    <property type="molecule type" value="Genomic_DNA"/>
</dbReference>
<dbReference type="PANTHER" id="PTHR30308">
    <property type="entry name" value="TMRNA-BINDING COMPONENT OF TRANS-TRANSLATION TAGGING COMPLEX"/>
    <property type="match status" value="1"/>
</dbReference>
<dbReference type="GO" id="GO:0003723">
    <property type="term" value="F:RNA binding"/>
    <property type="evidence" value="ECO:0007669"/>
    <property type="project" value="UniProtKB-KW"/>
</dbReference>
<dbReference type="SUPFAM" id="SSF74982">
    <property type="entry name" value="Small protein B (SmpB)"/>
    <property type="match status" value="1"/>
</dbReference>
<gene>
    <name evidence="3" type="ORF">A3J77_00005</name>
</gene>
<dbReference type="GO" id="GO:0005829">
    <property type="term" value="C:cytosol"/>
    <property type="evidence" value="ECO:0007669"/>
    <property type="project" value="TreeGrafter"/>
</dbReference>
<sequence length="140" mass="16300">KRAYFDHEILETYEAGVELRGFEVKSIKNGRINLAGSYVVFRENQFWLLGADIPAYQPKNAPENYDSKRTRRLLLKKNEIKELIGRTQEKGLTLLPLKVYTKGKSNLIKIEIGLAKSRKKADKRELLKKRDADREMARHL</sequence>
<feature type="non-terminal residue" evidence="3">
    <location>
        <position position="1"/>
    </location>
</feature>
<dbReference type="InterPro" id="IPR000037">
    <property type="entry name" value="SsrA-bd_prot"/>
</dbReference>
<name>A0A1F8DNP8_9BACT</name>
<evidence type="ECO:0000313" key="4">
    <source>
        <dbReference type="Proteomes" id="UP000182002"/>
    </source>
</evidence>
<dbReference type="PROSITE" id="PS01317">
    <property type="entry name" value="SSRP"/>
    <property type="match status" value="1"/>
</dbReference>